<gene>
    <name evidence="1" type="ORF">MM415B03614_0014</name>
</gene>
<dbReference type="AlphaFoldDB" id="A0A6M3LC62"/>
<protein>
    <submittedName>
        <fullName evidence="1">Uncharacterized protein</fullName>
    </submittedName>
</protein>
<organism evidence="1">
    <name type="scientific">viral metagenome</name>
    <dbReference type="NCBI Taxonomy" id="1070528"/>
    <lineage>
        <taxon>unclassified sequences</taxon>
        <taxon>metagenomes</taxon>
        <taxon>organismal metagenomes</taxon>
    </lineage>
</organism>
<sequence length="109" mass="12467">MSYDPTVTVPDGYDRRRNRRTVTVRPVTRSELLSGDFTGDFVSATGEYRRCKINGRVRTWKTDPNRIEVPAKYGLYEYDTFRWSAIADRALSSGGAFLCKVIATHEPRT</sequence>
<dbReference type="EMBL" id="MT142929">
    <property type="protein sequence ID" value="QJA90678.1"/>
    <property type="molecule type" value="Genomic_DNA"/>
</dbReference>
<reference evidence="1" key="1">
    <citation type="submission" date="2020-03" db="EMBL/GenBank/DDBJ databases">
        <title>The deep terrestrial virosphere.</title>
        <authorList>
            <person name="Holmfeldt K."/>
            <person name="Nilsson E."/>
            <person name="Simone D."/>
            <person name="Lopez-Fernandez M."/>
            <person name="Wu X."/>
            <person name="de Brujin I."/>
            <person name="Lundin D."/>
            <person name="Andersson A."/>
            <person name="Bertilsson S."/>
            <person name="Dopson M."/>
        </authorList>
    </citation>
    <scope>NUCLEOTIDE SEQUENCE</scope>
    <source>
        <strain evidence="1">MM415B03614</strain>
    </source>
</reference>
<evidence type="ECO:0000313" key="1">
    <source>
        <dbReference type="EMBL" id="QJA90678.1"/>
    </source>
</evidence>
<accession>A0A6M3LC62</accession>
<proteinExistence type="predicted"/>
<name>A0A6M3LC62_9ZZZZ</name>